<keyword evidence="2" id="KW-1185">Reference proteome</keyword>
<evidence type="ECO:0000313" key="2">
    <source>
        <dbReference type="Proteomes" id="UP000765509"/>
    </source>
</evidence>
<proteinExistence type="predicted"/>
<reference evidence="1" key="1">
    <citation type="submission" date="2021-03" db="EMBL/GenBank/DDBJ databases">
        <title>Draft genome sequence of rust myrtle Austropuccinia psidii MF-1, a brazilian biotype.</title>
        <authorList>
            <person name="Quecine M.C."/>
            <person name="Pachon D.M.R."/>
            <person name="Bonatelli M.L."/>
            <person name="Correr F.H."/>
            <person name="Franceschini L.M."/>
            <person name="Leite T.F."/>
            <person name="Margarido G.R.A."/>
            <person name="Almeida C.A."/>
            <person name="Ferrarezi J.A."/>
            <person name="Labate C.A."/>
        </authorList>
    </citation>
    <scope>NUCLEOTIDE SEQUENCE</scope>
    <source>
        <strain evidence="1">MF-1</strain>
    </source>
</reference>
<evidence type="ECO:0000313" key="1">
    <source>
        <dbReference type="EMBL" id="MBW0587102.1"/>
    </source>
</evidence>
<name>A0A9Q3KWN9_9BASI</name>
<accession>A0A9Q3KWN9</accession>
<dbReference type="Proteomes" id="UP000765509">
    <property type="component" value="Unassembled WGS sequence"/>
</dbReference>
<protein>
    <submittedName>
        <fullName evidence="1">Uncharacterized protein</fullName>
    </submittedName>
</protein>
<organism evidence="1 2">
    <name type="scientific">Austropuccinia psidii MF-1</name>
    <dbReference type="NCBI Taxonomy" id="1389203"/>
    <lineage>
        <taxon>Eukaryota</taxon>
        <taxon>Fungi</taxon>
        <taxon>Dikarya</taxon>
        <taxon>Basidiomycota</taxon>
        <taxon>Pucciniomycotina</taxon>
        <taxon>Pucciniomycetes</taxon>
        <taxon>Pucciniales</taxon>
        <taxon>Sphaerophragmiaceae</taxon>
        <taxon>Austropuccinia</taxon>
    </lineage>
</organism>
<comment type="caution">
    <text evidence="1">The sequence shown here is derived from an EMBL/GenBank/DDBJ whole genome shotgun (WGS) entry which is preliminary data.</text>
</comment>
<sequence length="90" mass="9437">MSWFVALVQDADSSHANPYACAGSGNAKRSLRLCGLPTLHTPILTPVKPPVPGQEGSLVPPGIPGAYHFDELHPQKESCGESGDAPTRFG</sequence>
<gene>
    <name evidence="1" type="ORF">O181_126817</name>
</gene>
<dbReference type="AlphaFoldDB" id="A0A9Q3KWN9"/>
<dbReference type="EMBL" id="AVOT02125902">
    <property type="protein sequence ID" value="MBW0587102.1"/>
    <property type="molecule type" value="Genomic_DNA"/>
</dbReference>